<protein>
    <submittedName>
        <fullName evidence="1">Diguanylate cyclase</fullName>
    </submittedName>
</protein>
<sequence length="51" mass="6041">MIEDSDGKTYKLEISFGSTSYKLSEADNLEEMLRKADYKMYENKKLKRVSR</sequence>
<dbReference type="Gene3D" id="3.30.70.270">
    <property type="match status" value="1"/>
</dbReference>
<gene>
    <name evidence="1" type="ORF">IS491_11105</name>
</gene>
<dbReference type="AlphaFoldDB" id="A0AAE2RTG2"/>
<proteinExistence type="predicted"/>
<reference evidence="1" key="1">
    <citation type="submission" date="2020-11" db="EMBL/GenBank/DDBJ databases">
        <authorList>
            <person name="Thieme N."/>
            <person name="Liebl W."/>
            <person name="Zverlov V."/>
        </authorList>
    </citation>
    <scope>NUCLEOTIDE SEQUENCE</scope>
    <source>
        <strain evidence="1">NT08</strain>
    </source>
</reference>
<comment type="caution">
    <text evidence="1">The sequence shown here is derived from an EMBL/GenBank/DDBJ whole genome shotgun (WGS) entry which is preliminary data.</text>
</comment>
<dbReference type="InterPro" id="IPR043128">
    <property type="entry name" value="Rev_trsase/Diguanyl_cyclase"/>
</dbReference>
<accession>A0AAE2RTG2</accession>
<dbReference type="Proteomes" id="UP000631418">
    <property type="component" value="Unassembled WGS sequence"/>
</dbReference>
<evidence type="ECO:0000313" key="1">
    <source>
        <dbReference type="EMBL" id="MBF7809208.1"/>
    </source>
</evidence>
<dbReference type="EMBL" id="JADOEF010000001">
    <property type="protein sequence ID" value="MBF7809208.1"/>
    <property type="molecule type" value="Genomic_DNA"/>
</dbReference>
<evidence type="ECO:0000313" key="2">
    <source>
        <dbReference type="Proteomes" id="UP000631418"/>
    </source>
</evidence>
<organism evidence="1 2">
    <name type="scientific">Clostridium beijerinckii</name>
    <name type="common">Clostridium MP</name>
    <dbReference type="NCBI Taxonomy" id="1520"/>
    <lineage>
        <taxon>Bacteria</taxon>
        <taxon>Bacillati</taxon>
        <taxon>Bacillota</taxon>
        <taxon>Clostridia</taxon>
        <taxon>Eubacteriales</taxon>
        <taxon>Clostridiaceae</taxon>
        <taxon>Clostridium</taxon>
    </lineage>
</organism>
<name>A0AAE2RTG2_CLOBE</name>